<keyword evidence="1" id="KW-0805">Transcription regulation</keyword>
<dbReference type="Gene3D" id="1.10.10.60">
    <property type="entry name" value="Homeodomain-like"/>
    <property type="match status" value="1"/>
</dbReference>
<reference evidence="6" key="1">
    <citation type="submission" date="2023-03" db="EMBL/GenBank/DDBJ databases">
        <title>Actinoallomurus iriomotensis NBRC 103681.</title>
        <authorList>
            <person name="Ichikawa N."/>
            <person name="Sato H."/>
            <person name="Tonouchi N."/>
        </authorList>
    </citation>
    <scope>NUCLEOTIDE SEQUENCE</scope>
    <source>
        <strain evidence="6">NBRC 103681</strain>
    </source>
</reference>
<dbReference type="InterPro" id="IPR025996">
    <property type="entry name" value="MT1864/Rv1816-like_C"/>
</dbReference>
<dbReference type="PROSITE" id="PS50977">
    <property type="entry name" value="HTH_TETR_2"/>
    <property type="match status" value="1"/>
</dbReference>
<dbReference type="AlphaFoldDB" id="A0A9W6RTK3"/>
<dbReference type="Proteomes" id="UP001165135">
    <property type="component" value="Unassembled WGS sequence"/>
</dbReference>
<evidence type="ECO:0000313" key="7">
    <source>
        <dbReference type="Proteomes" id="UP001165135"/>
    </source>
</evidence>
<dbReference type="GO" id="GO:0003700">
    <property type="term" value="F:DNA-binding transcription factor activity"/>
    <property type="evidence" value="ECO:0007669"/>
    <property type="project" value="TreeGrafter"/>
</dbReference>
<dbReference type="InterPro" id="IPR050109">
    <property type="entry name" value="HTH-type_TetR-like_transc_reg"/>
</dbReference>
<protein>
    <submittedName>
        <fullName evidence="6">TetR family transcriptional regulator</fullName>
    </submittedName>
</protein>
<keyword evidence="3" id="KW-0804">Transcription</keyword>
<dbReference type="SUPFAM" id="SSF46689">
    <property type="entry name" value="Homeodomain-like"/>
    <property type="match status" value="1"/>
</dbReference>
<dbReference type="PANTHER" id="PTHR30055:SF234">
    <property type="entry name" value="HTH-TYPE TRANSCRIPTIONAL REGULATOR BETI"/>
    <property type="match status" value="1"/>
</dbReference>
<dbReference type="InterPro" id="IPR036271">
    <property type="entry name" value="Tet_transcr_reg_TetR-rel_C_sf"/>
</dbReference>
<dbReference type="Pfam" id="PF00440">
    <property type="entry name" value="TetR_N"/>
    <property type="match status" value="1"/>
</dbReference>
<dbReference type="Pfam" id="PF13305">
    <property type="entry name" value="TetR_C_33"/>
    <property type="match status" value="1"/>
</dbReference>
<gene>
    <name evidence="6" type="ORF">Airi01_079420</name>
</gene>
<dbReference type="GO" id="GO:0000976">
    <property type="term" value="F:transcription cis-regulatory region binding"/>
    <property type="evidence" value="ECO:0007669"/>
    <property type="project" value="TreeGrafter"/>
</dbReference>
<dbReference type="InterPro" id="IPR001647">
    <property type="entry name" value="HTH_TetR"/>
</dbReference>
<evidence type="ECO:0000256" key="2">
    <source>
        <dbReference type="ARBA" id="ARBA00023125"/>
    </source>
</evidence>
<evidence type="ECO:0000256" key="3">
    <source>
        <dbReference type="ARBA" id="ARBA00023163"/>
    </source>
</evidence>
<evidence type="ECO:0000256" key="1">
    <source>
        <dbReference type="ARBA" id="ARBA00023015"/>
    </source>
</evidence>
<comment type="caution">
    <text evidence="6">The sequence shown here is derived from an EMBL/GenBank/DDBJ whole genome shotgun (WGS) entry which is preliminary data.</text>
</comment>
<sequence length="186" mass="19921">MPRVGLTQEKIVREAATVADEVGLEQLTLAAVAKRCGVSLPGLYKHIEGLNSVKRDIAVLAVREMTRAMAAAVAGLSGRHALRALAAAYRDYATAYPGRYIASVRAPAPGDVEHTEVSDQAIGIIQAALQGYDLERADLIHAIRMLRIACHGISSLEAEGAFGLPESLDVTFDRLVNALDADFRRS</sequence>
<dbReference type="InterPro" id="IPR009057">
    <property type="entry name" value="Homeodomain-like_sf"/>
</dbReference>
<evidence type="ECO:0000313" key="6">
    <source>
        <dbReference type="EMBL" id="GLY79675.1"/>
    </source>
</evidence>
<keyword evidence="2 4" id="KW-0238">DNA-binding</keyword>
<evidence type="ECO:0000259" key="5">
    <source>
        <dbReference type="PROSITE" id="PS50977"/>
    </source>
</evidence>
<proteinExistence type="predicted"/>
<organism evidence="6 7">
    <name type="scientific">Actinoallomurus iriomotensis</name>
    <dbReference type="NCBI Taxonomy" id="478107"/>
    <lineage>
        <taxon>Bacteria</taxon>
        <taxon>Bacillati</taxon>
        <taxon>Actinomycetota</taxon>
        <taxon>Actinomycetes</taxon>
        <taxon>Streptosporangiales</taxon>
        <taxon>Thermomonosporaceae</taxon>
        <taxon>Actinoallomurus</taxon>
    </lineage>
</organism>
<dbReference type="Gene3D" id="1.10.357.10">
    <property type="entry name" value="Tetracycline Repressor, domain 2"/>
    <property type="match status" value="1"/>
</dbReference>
<evidence type="ECO:0000256" key="4">
    <source>
        <dbReference type="PROSITE-ProRule" id="PRU00335"/>
    </source>
</evidence>
<feature type="domain" description="HTH tetR-type" evidence="5">
    <location>
        <begin position="5"/>
        <end position="65"/>
    </location>
</feature>
<name>A0A9W6RTK3_9ACTN</name>
<accession>A0A9W6RTK3</accession>
<dbReference type="PANTHER" id="PTHR30055">
    <property type="entry name" value="HTH-TYPE TRANSCRIPTIONAL REGULATOR RUTR"/>
    <property type="match status" value="1"/>
</dbReference>
<dbReference type="SUPFAM" id="SSF48498">
    <property type="entry name" value="Tetracyclin repressor-like, C-terminal domain"/>
    <property type="match status" value="1"/>
</dbReference>
<feature type="DNA-binding region" description="H-T-H motif" evidence="4">
    <location>
        <begin position="28"/>
        <end position="47"/>
    </location>
</feature>
<dbReference type="RefSeq" id="WP_285631508.1">
    <property type="nucleotide sequence ID" value="NZ_BSTJ01000012.1"/>
</dbReference>
<dbReference type="EMBL" id="BSTJ01000012">
    <property type="protein sequence ID" value="GLY79675.1"/>
    <property type="molecule type" value="Genomic_DNA"/>
</dbReference>